<name>A0A101SQZ7_9ACTN</name>
<keyword evidence="1" id="KW-1133">Transmembrane helix</keyword>
<feature type="transmembrane region" description="Helical" evidence="1">
    <location>
        <begin position="16"/>
        <end position="38"/>
    </location>
</feature>
<keyword evidence="1" id="KW-0812">Transmembrane</keyword>
<dbReference type="GO" id="GO:0071555">
    <property type="term" value="P:cell wall organization"/>
    <property type="evidence" value="ECO:0007669"/>
    <property type="project" value="TreeGrafter"/>
</dbReference>
<feature type="domain" description="Penicillin-binding protein transpeptidase" evidence="2">
    <location>
        <begin position="278"/>
        <end position="550"/>
    </location>
</feature>
<comment type="caution">
    <text evidence="4">The sequence shown here is derived from an EMBL/GenBank/DDBJ whole genome shotgun (WGS) entry which is preliminary data.</text>
</comment>
<dbReference type="GO" id="GO:0008658">
    <property type="term" value="F:penicillin binding"/>
    <property type="evidence" value="ECO:0007669"/>
    <property type="project" value="InterPro"/>
</dbReference>
<evidence type="ECO:0000313" key="5">
    <source>
        <dbReference type="Proteomes" id="UP000052982"/>
    </source>
</evidence>
<dbReference type="InterPro" id="IPR050515">
    <property type="entry name" value="Beta-lactam/transpept"/>
</dbReference>
<dbReference type="GO" id="GO:0071972">
    <property type="term" value="F:peptidoglycan L,D-transpeptidase activity"/>
    <property type="evidence" value="ECO:0007669"/>
    <property type="project" value="TreeGrafter"/>
</dbReference>
<sequence length="554" mass="56890">MGKRRRVDERRSTRRPAVVGGMVAVVVVGAGIGVYALYGGAAAGAGTAAKPKPVVKTGPLSATEVTTAARTFLTAWQQGSVAKAAAATDDSTAATALLTGYTEDARVSDVTLTAGRRTGDTVAFSVKGTVTYKKVSKPLSYDSALTVVRRAKDGRATVDWHASVVHPDLSDGDTLVTGEAGNPPVRALDRDGGEITAAEYPSLGTVLDGLREKYGKKAGGTAGVELRVVRGKASKAKKASDKTLLELGKGTPGTVRTTLSPTLQAAAEQQVAKTARASVVVLRPSTGEILAVANTGHGFNTAFNGSLAPGSTWKIVSSSVLIEKGLASADKVHPCPKTFTYGGWKFHNDDDFQIKGGTFKASFARSCNTAFISQAGELDDDTLTQQAQEVFGLSMNNWAIGVPSFDGSVPVQSAAQMAASLIGQGGVRMNPLNMASVSATVKSGAFHQPYLVSPSVDHRTLATASRTMSASTLSQLRELMNYTAAYGTAAEAMSGLGPDYGAKTGSAEVDGQSQPNGWFTAYKGDLAAAGVVQAGGHGGDTAGPIVAALLKMGG</sequence>
<evidence type="ECO:0000313" key="4">
    <source>
        <dbReference type="EMBL" id="KUN78453.1"/>
    </source>
</evidence>
<dbReference type="STRING" id="1943.AQJ64_31215"/>
<dbReference type="Pfam" id="PF00905">
    <property type="entry name" value="Transpeptidase"/>
    <property type="match status" value="1"/>
</dbReference>
<keyword evidence="1" id="KW-0472">Membrane</keyword>
<organism evidence="4 5">
    <name type="scientific">Streptomyces griseoruber</name>
    <dbReference type="NCBI Taxonomy" id="1943"/>
    <lineage>
        <taxon>Bacteria</taxon>
        <taxon>Bacillati</taxon>
        <taxon>Actinomycetota</taxon>
        <taxon>Actinomycetes</taxon>
        <taxon>Kitasatosporales</taxon>
        <taxon>Streptomycetaceae</taxon>
        <taxon>Streptomyces</taxon>
    </lineage>
</organism>
<dbReference type="InterPro" id="IPR012338">
    <property type="entry name" value="Beta-lactam/transpept-like"/>
</dbReference>
<dbReference type="GO" id="GO:0005886">
    <property type="term" value="C:plasma membrane"/>
    <property type="evidence" value="ECO:0007669"/>
    <property type="project" value="TreeGrafter"/>
</dbReference>
<dbReference type="Pfam" id="PF05223">
    <property type="entry name" value="MecA_N"/>
    <property type="match status" value="1"/>
</dbReference>
<protein>
    <submittedName>
        <fullName evidence="4">Penicillin-binding protein</fullName>
    </submittedName>
</protein>
<dbReference type="GO" id="GO:0046677">
    <property type="term" value="P:response to antibiotic"/>
    <property type="evidence" value="ECO:0007669"/>
    <property type="project" value="InterPro"/>
</dbReference>
<dbReference type="SUPFAM" id="SSF56601">
    <property type="entry name" value="beta-lactamase/transpeptidase-like"/>
    <property type="match status" value="1"/>
</dbReference>
<reference evidence="4 5" key="1">
    <citation type="submission" date="2015-10" db="EMBL/GenBank/DDBJ databases">
        <title>Draft genome sequence of Streptomyces griseoruber DSM 40281, type strain for the species Streptomyces griseoruber.</title>
        <authorList>
            <person name="Ruckert C."/>
            <person name="Winkler A."/>
            <person name="Kalinowski J."/>
            <person name="Kampfer P."/>
            <person name="Glaeser S."/>
        </authorList>
    </citation>
    <scope>NUCLEOTIDE SEQUENCE [LARGE SCALE GENOMIC DNA]</scope>
    <source>
        <strain evidence="4 5">DSM 40281</strain>
    </source>
</reference>
<dbReference type="PANTHER" id="PTHR30627:SF24">
    <property type="entry name" value="PENICILLIN-BINDING PROTEIN 4B"/>
    <property type="match status" value="1"/>
</dbReference>
<gene>
    <name evidence="4" type="ORF">AQJ64_31215</name>
</gene>
<dbReference type="Gene3D" id="3.40.710.10">
    <property type="entry name" value="DD-peptidase/beta-lactamase superfamily"/>
    <property type="match status" value="1"/>
</dbReference>
<dbReference type="EMBL" id="LMWW01000053">
    <property type="protein sequence ID" value="KUN78453.1"/>
    <property type="molecule type" value="Genomic_DNA"/>
</dbReference>
<dbReference type="InterPro" id="IPR001460">
    <property type="entry name" value="PCN-bd_Tpept"/>
</dbReference>
<dbReference type="OrthoDB" id="5241017at2"/>
<keyword evidence="5" id="KW-1185">Reference proteome</keyword>
<dbReference type="Proteomes" id="UP000052982">
    <property type="component" value="Unassembled WGS sequence"/>
</dbReference>
<dbReference type="AlphaFoldDB" id="A0A101SQZ7"/>
<dbReference type="InterPro" id="IPR007887">
    <property type="entry name" value="MecA_N"/>
</dbReference>
<dbReference type="FunFam" id="3.40.710.10:FF:000061">
    <property type="entry name" value="Penicillin-binding protein A"/>
    <property type="match status" value="1"/>
</dbReference>
<dbReference type="RefSeq" id="WP_055633210.1">
    <property type="nucleotide sequence ID" value="NZ_JBIRRP010000013.1"/>
</dbReference>
<accession>A0A101SQZ7</accession>
<feature type="domain" description="NTF2-like N-terminal transpeptidase" evidence="3">
    <location>
        <begin position="67"/>
        <end position="173"/>
    </location>
</feature>
<dbReference type="PANTHER" id="PTHR30627">
    <property type="entry name" value="PEPTIDOGLYCAN D,D-TRANSPEPTIDASE"/>
    <property type="match status" value="1"/>
</dbReference>
<proteinExistence type="predicted"/>
<evidence type="ECO:0000256" key="1">
    <source>
        <dbReference type="SAM" id="Phobius"/>
    </source>
</evidence>
<evidence type="ECO:0000259" key="3">
    <source>
        <dbReference type="Pfam" id="PF05223"/>
    </source>
</evidence>
<evidence type="ECO:0000259" key="2">
    <source>
        <dbReference type="Pfam" id="PF00905"/>
    </source>
</evidence>